<feature type="domain" description="HTH araC/xylS-type" evidence="4">
    <location>
        <begin position="158"/>
        <end position="257"/>
    </location>
</feature>
<evidence type="ECO:0000313" key="6">
    <source>
        <dbReference type="Proteomes" id="UP000093962"/>
    </source>
</evidence>
<dbReference type="SMART" id="SM00342">
    <property type="entry name" value="HTH_ARAC"/>
    <property type="match status" value="1"/>
</dbReference>
<dbReference type="InterPro" id="IPR046532">
    <property type="entry name" value="DUF6597"/>
</dbReference>
<evidence type="ECO:0000259" key="4">
    <source>
        <dbReference type="PROSITE" id="PS01124"/>
    </source>
</evidence>
<evidence type="ECO:0000256" key="2">
    <source>
        <dbReference type="ARBA" id="ARBA00023125"/>
    </source>
</evidence>
<dbReference type="InterPro" id="IPR018060">
    <property type="entry name" value="HTH_AraC"/>
</dbReference>
<evidence type="ECO:0000256" key="3">
    <source>
        <dbReference type="ARBA" id="ARBA00023163"/>
    </source>
</evidence>
<dbReference type="EMBL" id="LZSF01000257">
    <property type="protein sequence ID" value="OBA79270.1"/>
    <property type="molecule type" value="Genomic_DNA"/>
</dbReference>
<evidence type="ECO:0000256" key="1">
    <source>
        <dbReference type="ARBA" id="ARBA00023015"/>
    </source>
</evidence>
<evidence type="ECO:0000313" key="5">
    <source>
        <dbReference type="EMBL" id="OBA79270.1"/>
    </source>
</evidence>
<keyword evidence="3" id="KW-0804">Transcription</keyword>
<reference evidence="5 6" key="1">
    <citation type="submission" date="2016-06" db="EMBL/GenBank/DDBJ databases">
        <authorList>
            <person name="Kjaerup R.B."/>
            <person name="Dalgaard T.S."/>
            <person name="Juul-Madsen H.R."/>
        </authorList>
    </citation>
    <scope>NUCLEOTIDE SEQUENCE [LARGE SCALE GENOMIC DNA]</scope>
    <source>
        <strain evidence="5 6">1199456.5</strain>
    </source>
</reference>
<dbReference type="InterPro" id="IPR009057">
    <property type="entry name" value="Homeodomain-like_sf"/>
</dbReference>
<dbReference type="AlphaFoldDB" id="A0A1A0M1L8"/>
<dbReference type="OrthoDB" id="2559672at2"/>
<organism evidence="5 6">
    <name type="scientific">Mycolicibacterium mucogenicum</name>
    <name type="common">Mycobacterium mucogenicum</name>
    <dbReference type="NCBI Taxonomy" id="56689"/>
    <lineage>
        <taxon>Bacteria</taxon>
        <taxon>Bacillati</taxon>
        <taxon>Actinomycetota</taxon>
        <taxon>Actinomycetes</taxon>
        <taxon>Mycobacteriales</taxon>
        <taxon>Mycobacteriaceae</taxon>
        <taxon>Mycolicibacterium</taxon>
    </lineage>
</organism>
<dbReference type="GO" id="GO:0003700">
    <property type="term" value="F:DNA-binding transcription factor activity"/>
    <property type="evidence" value="ECO:0007669"/>
    <property type="project" value="InterPro"/>
</dbReference>
<name>A0A1A0M1L8_MYCMU</name>
<dbReference type="PANTHER" id="PTHR46796">
    <property type="entry name" value="HTH-TYPE TRANSCRIPTIONAL ACTIVATOR RHAS-RELATED"/>
    <property type="match status" value="1"/>
</dbReference>
<dbReference type="PROSITE" id="PS01124">
    <property type="entry name" value="HTH_ARAC_FAMILY_2"/>
    <property type="match status" value="1"/>
</dbReference>
<proteinExistence type="predicted"/>
<keyword evidence="1" id="KW-0805">Transcription regulation</keyword>
<gene>
    <name evidence="5" type="ORF">A5642_04050</name>
</gene>
<accession>A0A1A0M1L8</accession>
<dbReference type="Pfam" id="PF20240">
    <property type="entry name" value="DUF6597"/>
    <property type="match status" value="1"/>
</dbReference>
<sequence length="269" mass="29541">MNGPRLRRPRSPLHQHIDFFGYWAHGGVATDRSRALPRGAATVVIDVGGRDRVDIFSADGATRMPVEPAFLTGPGTLSYVTRIDPGEAVLTIHFRPGGALPFFGIPLADLENSCANLTDLWGADAALLREQLIATPDWPRRIEIVEDFLIARLRPISHTLMPVLHTAERQPSVRVSEAAELTGLSPKRLIATFRNEIGLTPKAYLRVRRLQAALRLLDAGSRDGADVAATLGYFDQPHFVREFRGFTSVTPTQYAQRRSALPSHVGLPG</sequence>
<dbReference type="SUPFAM" id="SSF46689">
    <property type="entry name" value="Homeodomain-like"/>
    <property type="match status" value="1"/>
</dbReference>
<keyword evidence="2" id="KW-0238">DNA-binding</keyword>
<dbReference type="Proteomes" id="UP000093962">
    <property type="component" value="Unassembled WGS sequence"/>
</dbReference>
<comment type="caution">
    <text evidence="5">The sequence shown here is derived from an EMBL/GenBank/DDBJ whole genome shotgun (WGS) entry which is preliminary data.</text>
</comment>
<protein>
    <submittedName>
        <fullName evidence="5">AraC family transcriptional regulator</fullName>
    </submittedName>
</protein>
<dbReference type="InterPro" id="IPR050204">
    <property type="entry name" value="AraC_XylS_family_regulators"/>
</dbReference>
<dbReference type="GO" id="GO:0043565">
    <property type="term" value="F:sequence-specific DNA binding"/>
    <property type="evidence" value="ECO:0007669"/>
    <property type="project" value="InterPro"/>
</dbReference>
<dbReference type="Pfam" id="PF12833">
    <property type="entry name" value="HTH_18"/>
    <property type="match status" value="1"/>
</dbReference>
<dbReference type="RefSeq" id="WP_061003148.1">
    <property type="nucleotide sequence ID" value="NZ_LSKA01000249.1"/>
</dbReference>
<dbReference type="Gene3D" id="1.10.10.60">
    <property type="entry name" value="Homeodomain-like"/>
    <property type="match status" value="1"/>
</dbReference>